<feature type="transmembrane region" description="Helical" evidence="1">
    <location>
        <begin position="273"/>
        <end position="291"/>
    </location>
</feature>
<dbReference type="AlphaFoldDB" id="A0A2K9PVE4"/>
<feature type="transmembrane region" description="Helical" evidence="1">
    <location>
        <begin position="311"/>
        <end position="333"/>
    </location>
</feature>
<keyword evidence="1" id="KW-1133">Transmembrane helix</keyword>
<protein>
    <recommendedName>
        <fullName evidence="2">Heparan-alpha-glucosaminide N-acetyltransferase catalytic domain-containing protein</fullName>
    </recommendedName>
</protein>
<keyword evidence="1" id="KW-0812">Transmembrane</keyword>
<feature type="transmembrane region" description="Helical" evidence="1">
    <location>
        <begin position="89"/>
        <end position="108"/>
    </location>
</feature>
<dbReference type="PANTHER" id="PTHR40407:SF1">
    <property type="entry name" value="HEPARAN-ALPHA-GLUCOSAMINIDE N-ACETYLTRANSFERASE CATALYTIC DOMAIN-CONTAINING PROTEIN"/>
    <property type="match status" value="1"/>
</dbReference>
<proteinExistence type="predicted"/>
<dbReference type="OrthoDB" id="508112at2"/>
<evidence type="ECO:0000256" key="1">
    <source>
        <dbReference type="SAM" id="Phobius"/>
    </source>
</evidence>
<evidence type="ECO:0000259" key="2">
    <source>
        <dbReference type="Pfam" id="PF07786"/>
    </source>
</evidence>
<feature type="transmembrane region" description="Helical" evidence="1">
    <location>
        <begin position="224"/>
        <end position="242"/>
    </location>
</feature>
<sequence>MTQVKSTRIESIDILRGLVMVIMALDHVRDYFHYGAFFSDPTNLETTTPFLFFTRFITHYCAPVFIFLAGTSAFLYGSKKTKHQLFKFLITRGFWLIFLAFVVNNFVWKFDITYSVIILQVIWAIGLCMILLSFIIFFPIRILLVIGFILVAGHNMLDGIVMQGTSFKSIVWYILHQSQFFIPIGDKMYAFAYPIIPWFGLITLGYCLGTLFKNGFDITIRKKWLLRLGLASTALFFIIRGINVYGDLVPWSVQNTTTKTILSFFSVTKYPPSLAYLLITIGPSLLFLYGIEKIKNKITDFFLIFGRVPLFYYFLHIIVIHASAIIGILIFGGNWKHMILDTDVFMNAKLINYGYSLFIVYLVWVGVMALLYYPCKKYMVYKANNKDKWWLSYL</sequence>
<dbReference type="RefSeq" id="WP_102757683.1">
    <property type="nucleotide sequence ID" value="NZ_CP025791.1"/>
</dbReference>
<evidence type="ECO:0000313" key="3">
    <source>
        <dbReference type="EMBL" id="AUP81040.1"/>
    </source>
</evidence>
<feature type="transmembrane region" description="Helical" evidence="1">
    <location>
        <begin position="114"/>
        <end position="135"/>
    </location>
</feature>
<gene>
    <name evidence="3" type="ORF">C1H87_20915</name>
</gene>
<dbReference type="Pfam" id="PF07786">
    <property type="entry name" value="HGSNAT_cat"/>
    <property type="match status" value="1"/>
</dbReference>
<dbReference type="KEGG" id="fek:C1H87_20915"/>
<feature type="transmembrane region" description="Helical" evidence="1">
    <location>
        <begin position="191"/>
        <end position="212"/>
    </location>
</feature>
<dbReference type="Proteomes" id="UP000235826">
    <property type="component" value="Chromosome"/>
</dbReference>
<feature type="domain" description="Heparan-alpha-glucosaminide N-acetyltransferase catalytic" evidence="2">
    <location>
        <begin position="8"/>
        <end position="215"/>
    </location>
</feature>
<dbReference type="EMBL" id="CP025791">
    <property type="protein sequence ID" value="AUP81040.1"/>
    <property type="molecule type" value="Genomic_DNA"/>
</dbReference>
<keyword evidence="1" id="KW-0472">Membrane</keyword>
<evidence type="ECO:0000313" key="4">
    <source>
        <dbReference type="Proteomes" id="UP000235826"/>
    </source>
</evidence>
<reference evidence="3 4" key="1">
    <citation type="submission" date="2018-01" db="EMBL/GenBank/DDBJ databases">
        <title>Complete genome sequence of Flavivirga eckloniae ECD14 isolated from seaweed Ecklonia cava.</title>
        <authorList>
            <person name="Lee J.H."/>
            <person name="Baik K.S."/>
            <person name="Seong C.N."/>
        </authorList>
    </citation>
    <scope>NUCLEOTIDE SEQUENCE [LARGE SCALE GENOMIC DNA]</scope>
    <source>
        <strain evidence="3 4">ECD14</strain>
    </source>
</reference>
<name>A0A2K9PVE4_9FLAO</name>
<dbReference type="InterPro" id="IPR012429">
    <property type="entry name" value="HGSNAT_cat"/>
</dbReference>
<organism evidence="3 4">
    <name type="scientific">Flavivirga eckloniae</name>
    <dbReference type="NCBI Taxonomy" id="1803846"/>
    <lineage>
        <taxon>Bacteria</taxon>
        <taxon>Pseudomonadati</taxon>
        <taxon>Bacteroidota</taxon>
        <taxon>Flavobacteriia</taxon>
        <taxon>Flavobacteriales</taxon>
        <taxon>Flavobacteriaceae</taxon>
        <taxon>Flavivirga</taxon>
    </lineage>
</organism>
<feature type="transmembrane region" description="Helical" evidence="1">
    <location>
        <begin position="57"/>
        <end position="77"/>
    </location>
</feature>
<keyword evidence="4" id="KW-1185">Reference proteome</keyword>
<accession>A0A2K9PVE4</accession>
<dbReference type="PANTHER" id="PTHR40407">
    <property type="entry name" value="MEMBRANE PROTEIN-LIKE PROTEIN"/>
    <property type="match status" value="1"/>
</dbReference>
<feature type="transmembrane region" description="Helical" evidence="1">
    <location>
        <begin position="353"/>
        <end position="373"/>
    </location>
</feature>